<name>A0A4Q9MJ83_9APHY</name>
<organism evidence="2">
    <name type="scientific">Dichomitus squalens</name>
    <dbReference type="NCBI Taxonomy" id="114155"/>
    <lineage>
        <taxon>Eukaryota</taxon>
        <taxon>Fungi</taxon>
        <taxon>Dikarya</taxon>
        <taxon>Basidiomycota</taxon>
        <taxon>Agaricomycotina</taxon>
        <taxon>Agaricomycetes</taxon>
        <taxon>Polyporales</taxon>
        <taxon>Polyporaceae</taxon>
        <taxon>Dichomitus</taxon>
    </lineage>
</organism>
<gene>
    <name evidence="2" type="ORF">BD311DRAFT_763334</name>
</gene>
<sequence>MDYLVYDHGYPESSDDFSSQSFDSSASSPMAYFGDASPDYWSSPNQGGIPLQMPDPQVQPYQSASYTPLPSAPLMERRRQSETMSTVPSPLTVITSSLSGWTRDDLVTSRMVPPADQGTARPPEMPKTMPDPSAPSPPFLSATEYGFNDSMDPSAPYLPLRGDLLAVPTLDAELDRTPRDASFHSSASPANDLATSTTMRHPYRDFPGALGLPSSGGFMAPLYGLDTAADFESYNIGLRQYGIYAPHEVYATPDEAVNPYLLSFNNFVEYI</sequence>
<dbReference type="AlphaFoldDB" id="A0A4Q9MJ83"/>
<feature type="compositionally biased region" description="Polar residues" evidence="1">
    <location>
        <begin position="183"/>
        <end position="199"/>
    </location>
</feature>
<feature type="compositionally biased region" description="Low complexity" evidence="1">
    <location>
        <begin position="16"/>
        <end position="28"/>
    </location>
</feature>
<accession>A0A4Q9MJ83</accession>
<evidence type="ECO:0000313" key="2">
    <source>
        <dbReference type="EMBL" id="TBU26081.1"/>
    </source>
</evidence>
<dbReference type="Proteomes" id="UP000292957">
    <property type="component" value="Unassembled WGS sequence"/>
</dbReference>
<proteinExistence type="predicted"/>
<feature type="region of interest" description="Disordered" evidence="1">
    <location>
        <begin position="178"/>
        <end position="199"/>
    </location>
</feature>
<feature type="region of interest" description="Disordered" evidence="1">
    <location>
        <begin position="112"/>
        <end position="133"/>
    </location>
</feature>
<feature type="region of interest" description="Disordered" evidence="1">
    <location>
        <begin position="1"/>
        <end position="87"/>
    </location>
</feature>
<dbReference type="OrthoDB" id="6247875at2759"/>
<dbReference type="EMBL" id="ML143451">
    <property type="protein sequence ID" value="TBU26081.1"/>
    <property type="molecule type" value="Genomic_DNA"/>
</dbReference>
<feature type="compositionally biased region" description="Polar residues" evidence="1">
    <location>
        <begin position="59"/>
        <end position="68"/>
    </location>
</feature>
<protein>
    <submittedName>
        <fullName evidence="2">Uncharacterized protein</fullName>
    </submittedName>
</protein>
<reference evidence="2" key="1">
    <citation type="submission" date="2019-01" db="EMBL/GenBank/DDBJ databases">
        <title>Draft genome sequences of three monokaryotic isolates of the white-rot basidiomycete fungus Dichomitus squalens.</title>
        <authorList>
            <consortium name="DOE Joint Genome Institute"/>
            <person name="Lopez S.C."/>
            <person name="Andreopoulos B."/>
            <person name="Pangilinan J."/>
            <person name="Lipzen A."/>
            <person name="Riley R."/>
            <person name="Ahrendt S."/>
            <person name="Ng V."/>
            <person name="Barry K."/>
            <person name="Daum C."/>
            <person name="Grigoriev I.V."/>
            <person name="Hilden K.S."/>
            <person name="Makela M.R."/>
            <person name="de Vries R.P."/>
        </authorList>
    </citation>
    <scope>NUCLEOTIDE SEQUENCE [LARGE SCALE GENOMIC DNA]</scope>
    <source>
        <strain evidence="2">OM18370.1</strain>
    </source>
</reference>
<evidence type="ECO:0000256" key="1">
    <source>
        <dbReference type="SAM" id="MobiDB-lite"/>
    </source>
</evidence>